<dbReference type="EMBL" id="MN739390">
    <property type="protein sequence ID" value="QHT02122.1"/>
    <property type="molecule type" value="Genomic_DNA"/>
</dbReference>
<organism evidence="1">
    <name type="scientific">viral metagenome</name>
    <dbReference type="NCBI Taxonomy" id="1070528"/>
    <lineage>
        <taxon>unclassified sequences</taxon>
        <taxon>metagenomes</taxon>
        <taxon>organismal metagenomes</taxon>
    </lineage>
</organism>
<name>A0A6C0CD96_9ZZZZ</name>
<reference evidence="1" key="1">
    <citation type="journal article" date="2020" name="Nature">
        <title>Giant virus diversity and host interactions through global metagenomics.</title>
        <authorList>
            <person name="Schulz F."/>
            <person name="Roux S."/>
            <person name="Paez-Espino D."/>
            <person name="Jungbluth S."/>
            <person name="Walsh D.A."/>
            <person name="Denef V.J."/>
            <person name="McMahon K.D."/>
            <person name="Konstantinidis K.T."/>
            <person name="Eloe-Fadrosh E.A."/>
            <person name="Kyrpides N.C."/>
            <person name="Woyke T."/>
        </authorList>
    </citation>
    <scope>NUCLEOTIDE SEQUENCE</scope>
    <source>
        <strain evidence="1">GVMAG-M-3300020565-3</strain>
    </source>
</reference>
<sequence>MSNIVKGVVMNKKYLLLYKEYMLNSMFHLTNSNNRARANICDDCDGSCVSGSSGSSGRSGRSGCIGSKYRQMNIFNNALAIPRPSALTIPRPSALTIPRPSALTIPRPSALVVVKSSVPSLSQLCSKLCSDNIHNDCICL</sequence>
<protein>
    <submittedName>
        <fullName evidence="1">Uncharacterized protein</fullName>
    </submittedName>
</protein>
<accession>A0A6C0CD96</accession>
<proteinExistence type="predicted"/>
<dbReference type="AlphaFoldDB" id="A0A6C0CD96"/>
<evidence type="ECO:0000313" key="1">
    <source>
        <dbReference type="EMBL" id="QHT02122.1"/>
    </source>
</evidence>